<comment type="caution">
    <text evidence="2">The sequence shown here is derived from an EMBL/GenBank/DDBJ whole genome shotgun (WGS) entry which is preliminary data.</text>
</comment>
<evidence type="ECO:0000313" key="3">
    <source>
        <dbReference type="Proteomes" id="UP000829196"/>
    </source>
</evidence>
<keyword evidence="3" id="KW-1185">Reference proteome</keyword>
<organism evidence="2 3">
    <name type="scientific">Dendrobium nobile</name>
    <name type="common">Orchid</name>
    <dbReference type="NCBI Taxonomy" id="94219"/>
    <lineage>
        <taxon>Eukaryota</taxon>
        <taxon>Viridiplantae</taxon>
        <taxon>Streptophyta</taxon>
        <taxon>Embryophyta</taxon>
        <taxon>Tracheophyta</taxon>
        <taxon>Spermatophyta</taxon>
        <taxon>Magnoliopsida</taxon>
        <taxon>Liliopsida</taxon>
        <taxon>Asparagales</taxon>
        <taxon>Orchidaceae</taxon>
        <taxon>Epidendroideae</taxon>
        <taxon>Malaxideae</taxon>
        <taxon>Dendrobiinae</taxon>
        <taxon>Dendrobium</taxon>
    </lineage>
</organism>
<dbReference type="EMBL" id="JAGYWB010000004">
    <property type="protein sequence ID" value="KAI0524800.1"/>
    <property type="molecule type" value="Genomic_DNA"/>
</dbReference>
<dbReference type="Proteomes" id="UP000829196">
    <property type="component" value="Unassembled WGS sequence"/>
</dbReference>
<accession>A0A8T3C3C2</accession>
<name>A0A8T3C3C2_DENNO</name>
<sequence length="101" mass="11242">MRQAQRDAEVKRNGEPRCLKKGGNEASEEQSEQLREYGTGLRSGVGPIGHGAVRVRDSELFLGRRGGQSGLEGSSHTILTHYFIQPDYGIWICFEIDIHNS</sequence>
<protein>
    <submittedName>
        <fullName evidence="2">Uncharacterized protein</fullName>
    </submittedName>
</protein>
<evidence type="ECO:0000256" key="1">
    <source>
        <dbReference type="SAM" id="MobiDB-lite"/>
    </source>
</evidence>
<gene>
    <name evidence="2" type="ORF">KFK09_004186</name>
</gene>
<feature type="compositionally biased region" description="Basic and acidic residues" evidence="1">
    <location>
        <begin position="1"/>
        <end position="18"/>
    </location>
</feature>
<dbReference type="AlphaFoldDB" id="A0A8T3C3C2"/>
<feature type="region of interest" description="Disordered" evidence="1">
    <location>
        <begin position="1"/>
        <end position="35"/>
    </location>
</feature>
<proteinExistence type="predicted"/>
<evidence type="ECO:0000313" key="2">
    <source>
        <dbReference type="EMBL" id="KAI0524800.1"/>
    </source>
</evidence>
<reference evidence="2" key="1">
    <citation type="journal article" date="2022" name="Front. Genet.">
        <title>Chromosome-Scale Assembly of the Dendrobium nobile Genome Provides Insights Into the Molecular Mechanism of the Biosynthesis of the Medicinal Active Ingredient of Dendrobium.</title>
        <authorList>
            <person name="Xu Q."/>
            <person name="Niu S.-C."/>
            <person name="Li K.-L."/>
            <person name="Zheng P.-J."/>
            <person name="Zhang X.-J."/>
            <person name="Jia Y."/>
            <person name="Liu Y."/>
            <person name="Niu Y.-X."/>
            <person name="Yu L.-H."/>
            <person name="Chen D.-F."/>
            <person name="Zhang G.-Q."/>
        </authorList>
    </citation>
    <scope>NUCLEOTIDE SEQUENCE</scope>
    <source>
        <tissue evidence="2">Leaf</tissue>
    </source>
</reference>